<dbReference type="EMBL" id="CAUOFW020003225">
    <property type="protein sequence ID" value="CAK9158622.1"/>
    <property type="molecule type" value="Genomic_DNA"/>
</dbReference>
<dbReference type="InterPro" id="IPR050550">
    <property type="entry name" value="SEC23_SEC24_subfamily"/>
</dbReference>
<evidence type="ECO:0000313" key="3">
    <source>
        <dbReference type="EMBL" id="CAK9170696.1"/>
    </source>
</evidence>
<evidence type="ECO:0000313" key="2">
    <source>
        <dbReference type="EMBL" id="CAK9158622.1"/>
    </source>
</evidence>
<feature type="domain" description="Gelsolin-like" evidence="1">
    <location>
        <begin position="105"/>
        <end position="172"/>
    </location>
</feature>
<protein>
    <recommendedName>
        <fullName evidence="1">Gelsolin-like domain-containing protein</fullName>
    </recommendedName>
</protein>
<dbReference type="SUPFAM" id="SSF82754">
    <property type="entry name" value="C-terminal, gelsolin-like domain of Sec23/24"/>
    <property type="match status" value="1"/>
</dbReference>
<dbReference type="Pfam" id="PF00626">
    <property type="entry name" value="Gelsolin"/>
    <property type="match status" value="1"/>
</dbReference>
<dbReference type="PANTHER" id="PTHR13803">
    <property type="entry name" value="SEC24-RELATED PROTEIN"/>
    <property type="match status" value="1"/>
</dbReference>
<dbReference type="InterPro" id="IPR029006">
    <property type="entry name" value="ADF-H/Gelsolin-like_dom_sf"/>
</dbReference>
<dbReference type="Gene3D" id="3.40.20.10">
    <property type="entry name" value="Severin"/>
    <property type="match status" value="1"/>
</dbReference>
<dbReference type="InterPro" id="IPR036180">
    <property type="entry name" value="Gelsolin-like_dom_sf"/>
</dbReference>
<dbReference type="PANTHER" id="PTHR13803:SF4">
    <property type="entry name" value="SECRETORY 24CD, ISOFORM C"/>
    <property type="match status" value="1"/>
</dbReference>
<dbReference type="InterPro" id="IPR007123">
    <property type="entry name" value="Gelsolin-like_dom"/>
</dbReference>
<accession>A0ABC8SV76</accession>
<dbReference type="Proteomes" id="UP001642360">
    <property type="component" value="Unassembled WGS sequence"/>
</dbReference>
<gene>
    <name evidence="2" type="ORF">ILEXP_LOCUS27292</name>
    <name evidence="3" type="ORF">ILEXP_LOCUS40194</name>
</gene>
<comment type="caution">
    <text evidence="2">The sequence shown here is derived from an EMBL/GenBank/DDBJ whole genome shotgun (WGS) entry which is preliminary data.</text>
</comment>
<proteinExistence type="predicted"/>
<name>A0ABC8SV76_9AQUA</name>
<organism evidence="2 4">
    <name type="scientific">Ilex paraguariensis</name>
    <name type="common">yerba mate</name>
    <dbReference type="NCBI Taxonomy" id="185542"/>
    <lineage>
        <taxon>Eukaryota</taxon>
        <taxon>Viridiplantae</taxon>
        <taxon>Streptophyta</taxon>
        <taxon>Embryophyta</taxon>
        <taxon>Tracheophyta</taxon>
        <taxon>Spermatophyta</taxon>
        <taxon>Magnoliopsida</taxon>
        <taxon>eudicotyledons</taxon>
        <taxon>Gunneridae</taxon>
        <taxon>Pentapetalae</taxon>
        <taxon>asterids</taxon>
        <taxon>campanulids</taxon>
        <taxon>Aquifoliales</taxon>
        <taxon>Aquifoliaceae</taxon>
        <taxon>Ilex</taxon>
    </lineage>
</organism>
<dbReference type="AlphaFoldDB" id="A0ABC8SV76"/>
<evidence type="ECO:0000313" key="4">
    <source>
        <dbReference type="Proteomes" id="UP001642360"/>
    </source>
</evidence>
<keyword evidence="4" id="KW-1185">Reference proteome</keyword>
<sequence>MTQQEKPFLGILEDHKLSKEYQTQHSSVKSSRSCTEKTQSFVPFHQIASALVKSTGLRSDGRIDDRSFWISYVSPLPTPLVIPMVYPRMISLHDLNSKMDGSLIPPAIPPSSEHVNDDGIYLLENGMDCLIYIGNSVDPEIMRQLLGISSFDEIPTQFVLQQYDNPLSKKLNDVINEIRRQRCSYLRLKLCKKGDSSGLLFLSYMIEDKTPSGLSYVEFLVHIHRQIQTKMS</sequence>
<reference evidence="2 4" key="1">
    <citation type="submission" date="2024-02" db="EMBL/GenBank/DDBJ databases">
        <authorList>
            <person name="Vignale AGUSTIN F."/>
            <person name="Sosa J E."/>
            <person name="Modenutti C."/>
        </authorList>
    </citation>
    <scope>NUCLEOTIDE SEQUENCE [LARGE SCALE GENOMIC DNA]</scope>
</reference>
<dbReference type="EMBL" id="CAUOFW020005551">
    <property type="protein sequence ID" value="CAK9170696.1"/>
    <property type="molecule type" value="Genomic_DNA"/>
</dbReference>
<evidence type="ECO:0000259" key="1">
    <source>
        <dbReference type="Pfam" id="PF00626"/>
    </source>
</evidence>